<dbReference type="AlphaFoldDB" id="A0A5N3WXU6"/>
<dbReference type="EMBL" id="VCEA01000001">
    <property type="protein sequence ID" value="KAB0366254.1"/>
    <property type="molecule type" value="Genomic_DNA"/>
</dbReference>
<accession>A0A5N3WXU6</accession>
<protein>
    <submittedName>
        <fullName evidence="2">Uncharacterized protein</fullName>
    </submittedName>
</protein>
<reference evidence="2 3" key="1">
    <citation type="submission" date="2019-06" db="EMBL/GenBank/DDBJ databases">
        <title>Discovery of a novel chromosome fission-fusion reversal in muntjac.</title>
        <authorList>
            <person name="Mudd A.B."/>
            <person name="Bredeson J.V."/>
            <person name="Baum R."/>
            <person name="Hockemeyer D."/>
            <person name="Rokhsar D.S."/>
        </authorList>
    </citation>
    <scope>NUCLEOTIDE SEQUENCE [LARGE SCALE GENOMIC DNA]</scope>
    <source>
        <strain evidence="2">UTSW_UCB_Mm</strain>
        <tissue evidence="2">Fibroblast cell line</tissue>
    </source>
</reference>
<evidence type="ECO:0000313" key="3">
    <source>
        <dbReference type="Proteomes" id="UP000326458"/>
    </source>
</evidence>
<gene>
    <name evidence="2" type="ORF">FD754_010410</name>
</gene>
<keyword evidence="1" id="KW-1133">Transmembrane helix</keyword>
<sequence>MLWYRLAKDPHGFLTTAILVLTPLFLAGAALA</sequence>
<keyword evidence="1" id="KW-0472">Membrane</keyword>
<dbReference type="InterPro" id="IPR027877">
    <property type="entry name" value="Smim15"/>
</dbReference>
<keyword evidence="1" id="KW-0812">Transmembrane</keyword>
<dbReference type="Pfam" id="PF15086">
    <property type="entry name" value="UPF0542"/>
    <property type="match status" value="1"/>
</dbReference>
<name>A0A5N3WXU6_MUNMU</name>
<keyword evidence="3" id="KW-1185">Reference proteome</keyword>
<organism evidence="2 3">
    <name type="scientific">Muntiacus muntjak</name>
    <name type="common">Barking deer</name>
    <name type="synonym">Indian muntjac</name>
    <dbReference type="NCBI Taxonomy" id="9888"/>
    <lineage>
        <taxon>Eukaryota</taxon>
        <taxon>Metazoa</taxon>
        <taxon>Chordata</taxon>
        <taxon>Craniata</taxon>
        <taxon>Vertebrata</taxon>
        <taxon>Euteleostomi</taxon>
        <taxon>Mammalia</taxon>
        <taxon>Eutheria</taxon>
        <taxon>Laurasiatheria</taxon>
        <taxon>Artiodactyla</taxon>
        <taxon>Ruminantia</taxon>
        <taxon>Pecora</taxon>
        <taxon>Cervidae</taxon>
        <taxon>Muntiacinae</taxon>
        <taxon>Muntiacus</taxon>
    </lineage>
</organism>
<evidence type="ECO:0000256" key="1">
    <source>
        <dbReference type="SAM" id="Phobius"/>
    </source>
</evidence>
<evidence type="ECO:0000313" key="2">
    <source>
        <dbReference type="EMBL" id="KAB0366254.1"/>
    </source>
</evidence>
<dbReference type="Proteomes" id="UP000326458">
    <property type="component" value="Unassembled WGS sequence"/>
</dbReference>
<proteinExistence type="predicted"/>
<comment type="caution">
    <text evidence="2">The sequence shown here is derived from an EMBL/GenBank/DDBJ whole genome shotgun (WGS) entry which is preliminary data.</text>
</comment>
<feature type="transmembrane region" description="Helical" evidence="1">
    <location>
        <begin position="12"/>
        <end position="31"/>
    </location>
</feature>